<keyword evidence="5" id="KW-0949">S-adenosyl-L-methionine</keyword>
<dbReference type="InterPro" id="IPR023780">
    <property type="entry name" value="Chromo_domain"/>
</dbReference>
<dbReference type="PROSITE" id="PS50280">
    <property type="entry name" value="SET"/>
    <property type="match status" value="1"/>
</dbReference>
<dbReference type="GO" id="GO:0005634">
    <property type="term" value="C:nucleus"/>
    <property type="evidence" value="ECO:0007669"/>
    <property type="project" value="InterPro"/>
</dbReference>
<dbReference type="GO" id="GO:0032259">
    <property type="term" value="P:methylation"/>
    <property type="evidence" value="ECO:0007669"/>
    <property type="project" value="UniProtKB-KW"/>
</dbReference>
<organism evidence="13 14">
    <name type="scientific">Neocallimastix californiae</name>
    <dbReference type="NCBI Taxonomy" id="1754190"/>
    <lineage>
        <taxon>Eukaryota</taxon>
        <taxon>Fungi</taxon>
        <taxon>Fungi incertae sedis</taxon>
        <taxon>Chytridiomycota</taxon>
        <taxon>Chytridiomycota incertae sedis</taxon>
        <taxon>Neocallimastigomycetes</taxon>
        <taxon>Neocallimastigales</taxon>
        <taxon>Neocallimastigaceae</taxon>
        <taxon>Neocallimastix</taxon>
    </lineage>
</organism>
<keyword evidence="14" id="KW-1185">Reference proteome</keyword>
<dbReference type="PROSITE" id="PS50013">
    <property type="entry name" value="CHROMO_2"/>
    <property type="match status" value="1"/>
</dbReference>
<dbReference type="PANTHER" id="PTHR46223">
    <property type="entry name" value="HISTONE-LYSINE N-METHYLTRANSFERASE SUV39H"/>
    <property type="match status" value="1"/>
</dbReference>
<keyword evidence="3" id="KW-0489">Methyltransferase</keyword>
<dbReference type="Pfam" id="PF05033">
    <property type="entry name" value="Pre-SET"/>
    <property type="match status" value="1"/>
</dbReference>
<accession>A0A1Y2EH61</accession>
<evidence type="ECO:0000259" key="9">
    <source>
        <dbReference type="PROSITE" id="PS50013"/>
    </source>
</evidence>
<keyword evidence="4" id="KW-0808">Transferase</keyword>
<keyword evidence="7" id="KW-0862">Zinc</keyword>
<proteinExistence type="predicted"/>
<feature type="domain" description="SET" evidence="10">
    <location>
        <begin position="385"/>
        <end position="507"/>
    </location>
</feature>
<evidence type="ECO:0000259" key="12">
    <source>
        <dbReference type="PROSITE" id="PS50868"/>
    </source>
</evidence>
<dbReference type="InterPro" id="IPR046341">
    <property type="entry name" value="SET_dom_sf"/>
</dbReference>
<feature type="region of interest" description="Disordered" evidence="8">
    <location>
        <begin position="587"/>
        <end position="630"/>
    </location>
</feature>
<dbReference type="EMBL" id="MCOG01000043">
    <property type="protein sequence ID" value="ORY70596.1"/>
    <property type="molecule type" value="Genomic_DNA"/>
</dbReference>
<dbReference type="AlphaFoldDB" id="A0A1Y2EH61"/>
<dbReference type="PANTHER" id="PTHR46223:SF4">
    <property type="entry name" value="HISTONE-LYSINE N-METHYLTRANSFERASE-RELATED"/>
    <property type="match status" value="1"/>
</dbReference>
<dbReference type="STRING" id="1754190.A0A1Y2EH61"/>
<dbReference type="PROSITE" id="PS50868">
    <property type="entry name" value="POST_SET"/>
    <property type="match status" value="1"/>
</dbReference>
<sequence>MKSEIQNNTYTGNEYEWKGYEEKYNTWEPVRNLNCPELIKEYEKLKGNTNKRWRHHSIKKEQLIDIPEVKISYDSYKLSPSTEKGKKNDNILIDLNNEYNDNNDTKFREDSSSSNNSKNLTNKISNSTTINTLNIIDIDNLNQEIYEIHNSNSKISEESLKYNKRKTKDFNFSTKTKKIKSYSRKKERRITIEDDEKNIFQIETKKKGKRKVISINKEYSNNDSEEMHNFNKSLYKKIYYKKLYKKNNDITNDLVILRRIKRNMKKWLEILKDSQYDKISIRNDIDLEGPPENFKYIKSCEYGKDVPKPEDITDFIIGCDCIGTCENDFLCSCSVRDCLDVPISFSYNKEGEVLITRTNIIHECNLKCFCGPDCPNRVIQKNDIKKLEIFKTKDKGWGVRAKEFIKKSTFVAEYTGEIIKTSSVSERIKKDPERSHYIFDIDILGDPEYSIDAYEKGNISHFINHSCDPNLEVYCAQCDYYEMNIFRIAFFAKRDIEIDEELTFDYIGVDKPYGVLKDELLTINSLSSSSDSSASSIVFTPPGEIIPFISHENYEKPKSNIIIDLSGDENFTYKGYYYGRSSNYDDNNDSDQSYSNNKFKTRSQSKGTKSSNKNSSSSSRNKSSSKKLIKTLKEKEEEKKVFVVCHCGSANCRGFVYK</sequence>
<feature type="compositionally biased region" description="Low complexity" evidence="8">
    <location>
        <begin position="112"/>
        <end position="123"/>
    </location>
</feature>
<dbReference type="SUPFAM" id="SSF82199">
    <property type="entry name" value="SET domain"/>
    <property type="match status" value="1"/>
</dbReference>
<evidence type="ECO:0000256" key="8">
    <source>
        <dbReference type="SAM" id="MobiDB-lite"/>
    </source>
</evidence>
<evidence type="ECO:0000256" key="1">
    <source>
        <dbReference type="ARBA" id="ARBA00004286"/>
    </source>
</evidence>
<dbReference type="InterPro" id="IPR016197">
    <property type="entry name" value="Chromo-like_dom_sf"/>
</dbReference>
<dbReference type="InterPro" id="IPR000953">
    <property type="entry name" value="Chromo/chromo_shadow_dom"/>
</dbReference>
<dbReference type="GO" id="GO:0008270">
    <property type="term" value="F:zinc ion binding"/>
    <property type="evidence" value="ECO:0007669"/>
    <property type="project" value="InterPro"/>
</dbReference>
<evidence type="ECO:0000256" key="6">
    <source>
        <dbReference type="ARBA" id="ARBA00022723"/>
    </source>
</evidence>
<dbReference type="SMART" id="SM00468">
    <property type="entry name" value="PreSET"/>
    <property type="match status" value="1"/>
</dbReference>
<protein>
    <submittedName>
        <fullName evidence="13">SET domain-containing protein</fullName>
    </submittedName>
</protein>
<reference evidence="13 14" key="1">
    <citation type="submission" date="2016-08" db="EMBL/GenBank/DDBJ databases">
        <title>A Parts List for Fungal Cellulosomes Revealed by Comparative Genomics.</title>
        <authorList>
            <consortium name="DOE Joint Genome Institute"/>
            <person name="Haitjema C.H."/>
            <person name="Gilmore S.P."/>
            <person name="Henske J.K."/>
            <person name="Solomon K.V."/>
            <person name="De Groot R."/>
            <person name="Kuo A."/>
            <person name="Mondo S.J."/>
            <person name="Salamov A.A."/>
            <person name="Labutti K."/>
            <person name="Zhao Z."/>
            <person name="Chiniquy J."/>
            <person name="Barry K."/>
            <person name="Brewer H.M."/>
            <person name="Purvine S.O."/>
            <person name="Wright A.T."/>
            <person name="Boxma B."/>
            <person name="Van Alen T."/>
            <person name="Hackstein J.H."/>
            <person name="Baker S.E."/>
            <person name="Grigoriev I.V."/>
            <person name="O'Malley M.A."/>
        </authorList>
    </citation>
    <scope>NUCLEOTIDE SEQUENCE [LARGE SCALE GENOMIC DNA]</scope>
    <source>
        <strain evidence="13 14">G1</strain>
    </source>
</reference>
<evidence type="ECO:0000313" key="13">
    <source>
        <dbReference type="EMBL" id="ORY70596.1"/>
    </source>
</evidence>
<dbReference type="SUPFAM" id="SSF54160">
    <property type="entry name" value="Chromo domain-like"/>
    <property type="match status" value="1"/>
</dbReference>
<dbReference type="PROSITE" id="PS50867">
    <property type="entry name" value="PRE_SET"/>
    <property type="match status" value="1"/>
</dbReference>
<dbReference type="Pfam" id="PF00385">
    <property type="entry name" value="Chromo"/>
    <property type="match status" value="1"/>
</dbReference>
<comment type="subcellular location">
    <subcellularLocation>
        <location evidence="1">Chromosome</location>
    </subcellularLocation>
</comment>
<dbReference type="GO" id="GO:0046974">
    <property type="term" value="F:histone H3K9 methyltransferase activity"/>
    <property type="evidence" value="ECO:0007669"/>
    <property type="project" value="TreeGrafter"/>
</dbReference>
<feature type="domain" description="Pre-SET" evidence="11">
    <location>
        <begin position="317"/>
        <end position="382"/>
    </location>
</feature>
<evidence type="ECO:0000259" key="10">
    <source>
        <dbReference type="PROSITE" id="PS50280"/>
    </source>
</evidence>
<evidence type="ECO:0000256" key="4">
    <source>
        <dbReference type="ARBA" id="ARBA00022679"/>
    </source>
</evidence>
<evidence type="ECO:0000259" key="11">
    <source>
        <dbReference type="PROSITE" id="PS50867"/>
    </source>
</evidence>
<dbReference type="GO" id="GO:0005694">
    <property type="term" value="C:chromosome"/>
    <property type="evidence" value="ECO:0007669"/>
    <property type="project" value="UniProtKB-SubCell"/>
</dbReference>
<dbReference type="InterPro" id="IPR001214">
    <property type="entry name" value="SET_dom"/>
</dbReference>
<feature type="compositionally biased region" description="Low complexity" evidence="8">
    <location>
        <begin position="587"/>
        <end position="597"/>
    </location>
</feature>
<feature type="region of interest" description="Disordered" evidence="8">
    <location>
        <begin position="99"/>
        <end position="123"/>
    </location>
</feature>
<feature type="domain" description="Chromo" evidence="9">
    <location>
        <begin position="16"/>
        <end position="54"/>
    </location>
</feature>
<evidence type="ECO:0000313" key="14">
    <source>
        <dbReference type="Proteomes" id="UP000193920"/>
    </source>
</evidence>
<dbReference type="Gene3D" id="2.40.50.40">
    <property type="match status" value="1"/>
</dbReference>
<feature type="domain" description="Post-SET" evidence="12">
    <location>
        <begin position="641"/>
        <end position="657"/>
    </location>
</feature>
<gene>
    <name evidence="13" type="ORF">LY90DRAFT_504168</name>
</gene>
<dbReference type="Proteomes" id="UP000193920">
    <property type="component" value="Unassembled WGS sequence"/>
</dbReference>
<name>A0A1Y2EH61_9FUNG</name>
<dbReference type="Gene3D" id="2.170.270.10">
    <property type="entry name" value="SET domain"/>
    <property type="match status" value="1"/>
</dbReference>
<dbReference type="SMART" id="SM00317">
    <property type="entry name" value="SET"/>
    <property type="match status" value="1"/>
</dbReference>
<dbReference type="OrthoDB" id="308383at2759"/>
<feature type="compositionally biased region" description="Low complexity" evidence="8">
    <location>
        <begin position="604"/>
        <end position="622"/>
    </location>
</feature>
<evidence type="ECO:0000256" key="7">
    <source>
        <dbReference type="ARBA" id="ARBA00022833"/>
    </source>
</evidence>
<dbReference type="Pfam" id="PF00856">
    <property type="entry name" value="SET"/>
    <property type="match status" value="1"/>
</dbReference>
<keyword evidence="6" id="KW-0479">Metal-binding</keyword>
<keyword evidence="2" id="KW-0158">Chromosome</keyword>
<evidence type="ECO:0000256" key="3">
    <source>
        <dbReference type="ARBA" id="ARBA00022603"/>
    </source>
</evidence>
<dbReference type="InterPro" id="IPR007728">
    <property type="entry name" value="Pre-SET_dom"/>
</dbReference>
<evidence type="ECO:0000256" key="5">
    <source>
        <dbReference type="ARBA" id="ARBA00022691"/>
    </source>
</evidence>
<comment type="caution">
    <text evidence="13">The sequence shown here is derived from an EMBL/GenBank/DDBJ whole genome shotgun (WGS) entry which is preliminary data.</text>
</comment>
<dbReference type="InterPro" id="IPR003616">
    <property type="entry name" value="Post-SET_dom"/>
</dbReference>
<evidence type="ECO:0000256" key="2">
    <source>
        <dbReference type="ARBA" id="ARBA00022454"/>
    </source>
</evidence>
<dbReference type="InterPro" id="IPR050973">
    <property type="entry name" value="H3K9_Histone-Lys_N-MTase"/>
</dbReference>